<dbReference type="Gramene" id="TRITD4Av1G120170.1">
    <property type="protein sequence ID" value="TRITD4Av1G120170.1"/>
    <property type="gene ID" value="TRITD4Av1G120170"/>
</dbReference>
<dbReference type="Proteomes" id="UP000324705">
    <property type="component" value="Chromosome 4A"/>
</dbReference>
<evidence type="ECO:0000313" key="2">
    <source>
        <dbReference type="Proteomes" id="UP000324705"/>
    </source>
</evidence>
<reference evidence="1 2" key="1">
    <citation type="submission" date="2017-09" db="EMBL/GenBank/DDBJ databases">
        <authorList>
            <consortium name="International Durum Wheat Genome Sequencing Consortium (IDWGSC)"/>
            <person name="Milanesi L."/>
        </authorList>
    </citation>
    <scope>NUCLEOTIDE SEQUENCE [LARGE SCALE GENOMIC DNA]</scope>
    <source>
        <strain evidence="2">cv. Svevo</strain>
    </source>
</reference>
<accession>A0A9R0VYC0</accession>
<name>A0A9R0VYC0_TRITD</name>
<gene>
    <name evidence="1" type="ORF">TRITD_4Av1G120170</name>
</gene>
<organism evidence="1 2">
    <name type="scientific">Triticum turgidum subsp. durum</name>
    <name type="common">Durum wheat</name>
    <name type="synonym">Triticum durum</name>
    <dbReference type="NCBI Taxonomy" id="4567"/>
    <lineage>
        <taxon>Eukaryota</taxon>
        <taxon>Viridiplantae</taxon>
        <taxon>Streptophyta</taxon>
        <taxon>Embryophyta</taxon>
        <taxon>Tracheophyta</taxon>
        <taxon>Spermatophyta</taxon>
        <taxon>Magnoliopsida</taxon>
        <taxon>Liliopsida</taxon>
        <taxon>Poales</taxon>
        <taxon>Poaceae</taxon>
        <taxon>BOP clade</taxon>
        <taxon>Pooideae</taxon>
        <taxon>Triticodae</taxon>
        <taxon>Triticeae</taxon>
        <taxon>Triticinae</taxon>
        <taxon>Triticum</taxon>
    </lineage>
</organism>
<proteinExistence type="predicted"/>
<dbReference type="EMBL" id="LT934117">
    <property type="protein sequence ID" value="VAH91823.1"/>
    <property type="molecule type" value="Genomic_DNA"/>
</dbReference>
<protein>
    <submittedName>
        <fullName evidence="1">Uncharacterized protein</fullName>
    </submittedName>
</protein>
<dbReference type="AlphaFoldDB" id="A0A9R0VYC0"/>
<evidence type="ECO:0000313" key="1">
    <source>
        <dbReference type="EMBL" id="VAH91823.1"/>
    </source>
</evidence>
<keyword evidence="2" id="KW-1185">Reference proteome</keyword>
<sequence>MEVLSGSTNIIQLACFSWKRNEDVKLKSSPGLTSFLDNCVAKYEGFAHVPKPARGSLPGLLINQDNHDTSLSERNVEGGSWG</sequence>